<dbReference type="PROSITE" id="PS00028">
    <property type="entry name" value="ZINC_FINGER_C2H2_1"/>
    <property type="match status" value="3"/>
</dbReference>
<comment type="subcellular location">
    <subcellularLocation>
        <location evidence="1">Nucleus</location>
    </subcellularLocation>
</comment>
<feature type="domain" description="C2H2-type" evidence="9">
    <location>
        <begin position="117"/>
        <end position="144"/>
    </location>
</feature>
<feature type="region of interest" description="Disordered" evidence="8">
    <location>
        <begin position="193"/>
        <end position="234"/>
    </location>
</feature>
<feature type="compositionally biased region" description="Polar residues" evidence="8">
    <location>
        <begin position="208"/>
        <end position="224"/>
    </location>
</feature>
<dbReference type="RefSeq" id="XP_020833775.1">
    <property type="nucleotide sequence ID" value="XM_020978116.1"/>
</dbReference>
<dbReference type="PANTHER" id="PTHR16515">
    <property type="entry name" value="PR DOMAIN ZINC FINGER PROTEIN"/>
    <property type="match status" value="1"/>
</dbReference>
<dbReference type="GeneID" id="110202100"/>
<protein>
    <submittedName>
        <fullName evidence="11 12">Zinc finger protein 316-like isoform X1</fullName>
    </submittedName>
</protein>
<keyword evidence="10" id="KW-1185">Reference proteome</keyword>
<gene>
    <name evidence="11 12" type="primary">LOC110202100</name>
</gene>
<reference evidence="11 12" key="1">
    <citation type="submission" date="2025-04" db="UniProtKB">
        <authorList>
            <consortium name="RefSeq"/>
        </authorList>
    </citation>
    <scope>IDENTIFICATION</scope>
    <source>
        <tissue evidence="11 12">Spleen</tissue>
    </source>
</reference>
<dbReference type="PROSITE" id="PS50157">
    <property type="entry name" value="ZINC_FINGER_C2H2_2"/>
    <property type="match status" value="3"/>
</dbReference>
<dbReference type="InterPro" id="IPR036236">
    <property type="entry name" value="Znf_C2H2_sf"/>
</dbReference>
<keyword evidence="6" id="KW-0539">Nucleus</keyword>
<evidence type="ECO:0000256" key="3">
    <source>
        <dbReference type="ARBA" id="ARBA00022737"/>
    </source>
</evidence>
<dbReference type="GO" id="GO:0010468">
    <property type="term" value="P:regulation of gene expression"/>
    <property type="evidence" value="ECO:0007669"/>
    <property type="project" value="TreeGrafter"/>
</dbReference>
<feature type="region of interest" description="Disordered" evidence="8">
    <location>
        <begin position="1"/>
        <end position="54"/>
    </location>
</feature>
<accession>A0A6P5JR54</accession>
<keyword evidence="5" id="KW-0862">Zinc</keyword>
<sequence>MPRSFLVRSKRSSGRKKLIGFTPGDPVLSVGSLGGTWAERPSSPDPEASSSLRSPVLTEGDLVGLQGLASLSWDGHCPQPQLQPQPETGVASPRLQPQLLLLPPTAQPPHQFKERLFPCGVCGKSFRRSSTLSTHLLIHSGTRPHPCPFCAKRFHQKSDMKKHTFTHTGEKPHHCGVCGKSFSQSSNLLTHRRQHGVSCPLSRRTKCPPSQESSCLKESPNTSLGPREKGETCP</sequence>
<dbReference type="RefSeq" id="XP_020833776.1">
    <property type="nucleotide sequence ID" value="XM_020978117.1"/>
</dbReference>
<name>A0A6P5JR54_PHACI</name>
<dbReference type="FunFam" id="3.30.160.60:FF:000538">
    <property type="entry name" value="zinc finger protein 853"/>
    <property type="match status" value="1"/>
</dbReference>
<keyword evidence="4 7" id="KW-0863">Zinc-finger</keyword>
<evidence type="ECO:0000313" key="12">
    <source>
        <dbReference type="RefSeq" id="XP_020833776.1"/>
    </source>
</evidence>
<dbReference type="AlphaFoldDB" id="A0A6P5JR54"/>
<dbReference type="GO" id="GO:0005634">
    <property type="term" value="C:nucleus"/>
    <property type="evidence" value="ECO:0007669"/>
    <property type="project" value="UniProtKB-SubCell"/>
</dbReference>
<dbReference type="SMART" id="SM00355">
    <property type="entry name" value="ZnF_C2H2"/>
    <property type="match status" value="3"/>
</dbReference>
<evidence type="ECO:0000256" key="4">
    <source>
        <dbReference type="ARBA" id="ARBA00022771"/>
    </source>
</evidence>
<feature type="domain" description="C2H2-type" evidence="9">
    <location>
        <begin position="173"/>
        <end position="200"/>
    </location>
</feature>
<dbReference type="KEGG" id="pcw:110202100"/>
<dbReference type="InterPro" id="IPR013087">
    <property type="entry name" value="Znf_C2H2_type"/>
</dbReference>
<proteinExistence type="predicted"/>
<dbReference type="PANTHER" id="PTHR16515:SF49">
    <property type="entry name" value="GASTRULA ZINC FINGER PROTEIN XLCGF49.1-LIKE-RELATED"/>
    <property type="match status" value="1"/>
</dbReference>
<evidence type="ECO:0000256" key="2">
    <source>
        <dbReference type="ARBA" id="ARBA00022723"/>
    </source>
</evidence>
<evidence type="ECO:0000313" key="11">
    <source>
        <dbReference type="RefSeq" id="XP_020833775.1"/>
    </source>
</evidence>
<evidence type="ECO:0000259" key="9">
    <source>
        <dbReference type="PROSITE" id="PS50157"/>
    </source>
</evidence>
<dbReference type="Pfam" id="PF00096">
    <property type="entry name" value="zf-C2H2"/>
    <property type="match status" value="2"/>
</dbReference>
<dbReference type="FunFam" id="3.30.160.60:FF:000345">
    <property type="entry name" value="Zinc finger protein Gfi-1"/>
    <property type="match status" value="1"/>
</dbReference>
<feature type="compositionally biased region" description="Basic residues" evidence="8">
    <location>
        <begin position="8"/>
        <end position="18"/>
    </location>
</feature>
<keyword evidence="2" id="KW-0479">Metal-binding</keyword>
<feature type="domain" description="C2H2-type" evidence="9">
    <location>
        <begin position="145"/>
        <end position="172"/>
    </location>
</feature>
<dbReference type="InterPro" id="IPR050331">
    <property type="entry name" value="Zinc_finger"/>
</dbReference>
<dbReference type="GO" id="GO:0008270">
    <property type="term" value="F:zinc ion binding"/>
    <property type="evidence" value="ECO:0007669"/>
    <property type="project" value="UniProtKB-KW"/>
</dbReference>
<evidence type="ECO:0000256" key="8">
    <source>
        <dbReference type="SAM" id="MobiDB-lite"/>
    </source>
</evidence>
<evidence type="ECO:0000256" key="7">
    <source>
        <dbReference type="PROSITE-ProRule" id="PRU00042"/>
    </source>
</evidence>
<dbReference type="Gene3D" id="3.30.160.60">
    <property type="entry name" value="Classic Zinc Finger"/>
    <property type="match status" value="3"/>
</dbReference>
<evidence type="ECO:0000256" key="1">
    <source>
        <dbReference type="ARBA" id="ARBA00004123"/>
    </source>
</evidence>
<dbReference type="FunFam" id="3.30.160.60:FF:000245">
    <property type="entry name" value="zinc finger protein Gfi-1"/>
    <property type="match status" value="1"/>
</dbReference>
<evidence type="ECO:0000256" key="6">
    <source>
        <dbReference type="ARBA" id="ARBA00023242"/>
    </source>
</evidence>
<evidence type="ECO:0000313" key="10">
    <source>
        <dbReference type="Proteomes" id="UP000515140"/>
    </source>
</evidence>
<keyword evidence="3" id="KW-0677">Repeat</keyword>
<dbReference type="Proteomes" id="UP000515140">
    <property type="component" value="Unplaced"/>
</dbReference>
<dbReference type="SUPFAM" id="SSF57667">
    <property type="entry name" value="beta-beta-alpha zinc fingers"/>
    <property type="match status" value="2"/>
</dbReference>
<evidence type="ECO:0000256" key="5">
    <source>
        <dbReference type="ARBA" id="ARBA00022833"/>
    </source>
</evidence>
<organism evidence="10 12">
    <name type="scientific">Phascolarctos cinereus</name>
    <name type="common">Koala</name>
    <dbReference type="NCBI Taxonomy" id="38626"/>
    <lineage>
        <taxon>Eukaryota</taxon>
        <taxon>Metazoa</taxon>
        <taxon>Chordata</taxon>
        <taxon>Craniata</taxon>
        <taxon>Vertebrata</taxon>
        <taxon>Euteleostomi</taxon>
        <taxon>Mammalia</taxon>
        <taxon>Metatheria</taxon>
        <taxon>Diprotodontia</taxon>
        <taxon>Phascolarctidae</taxon>
        <taxon>Phascolarctos</taxon>
    </lineage>
</organism>